<dbReference type="RefSeq" id="WP_163987545.1">
    <property type="nucleotide sequence ID" value="NZ_WUEY01000006.1"/>
</dbReference>
<organism evidence="1 2">
    <name type="scientific">Rhizobium lusitanum</name>
    <dbReference type="NCBI Taxonomy" id="293958"/>
    <lineage>
        <taxon>Bacteria</taxon>
        <taxon>Pseudomonadati</taxon>
        <taxon>Pseudomonadota</taxon>
        <taxon>Alphaproteobacteria</taxon>
        <taxon>Hyphomicrobiales</taxon>
        <taxon>Rhizobiaceae</taxon>
        <taxon>Rhizobium/Agrobacterium group</taxon>
        <taxon>Rhizobium</taxon>
    </lineage>
</organism>
<dbReference type="EMBL" id="WUEY01000006">
    <property type="protein sequence ID" value="NEI71066.1"/>
    <property type="molecule type" value="Genomic_DNA"/>
</dbReference>
<evidence type="ECO:0000313" key="2">
    <source>
        <dbReference type="Proteomes" id="UP000483035"/>
    </source>
</evidence>
<dbReference type="SUPFAM" id="SSF46565">
    <property type="entry name" value="Chaperone J-domain"/>
    <property type="match status" value="1"/>
</dbReference>
<gene>
    <name evidence="1" type="ORF">GR212_15915</name>
</gene>
<protein>
    <submittedName>
        <fullName evidence="1">J domain-containing protein</fullName>
    </submittedName>
</protein>
<sequence length="198" mass="22424">MIPYPLQWPDHIPRYQKPRENGQFRTSLAGATKNVKESLRLFASDSGKPLQNVVISSNYTLGVDKPSDPGVAVWFVWDSLSVCIPVDRYSKVEANLQAIHHILEARRVELRHGTLALVRATFAGFTALPSPETVAKRSWREVFGFGPTEPISETYLKDRYRAKSKYTHPDQAGGSKEAFEELTRARDEGLEEIRRGRQ</sequence>
<dbReference type="Gene3D" id="1.10.287.110">
    <property type="entry name" value="DnaJ domain"/>
    <property type="match status" value="1"/>
</dbReference>
<comment type="caution">
    <text evidence="1">The sequence shown here is derived from an EMBL/GenBank/DDBJ whole genome shotgun (WGS) entry which is preliminary data.</text>
</comment>
<dbReference type="InterPro" id="IPR036869">
    <property type="entry name" value="J_dom_sf"/>
</dbReference>
<evidence type="ECO:0000313" key="1">
    <source>
        <dbReference type="EMBL" id="NEI71066.1"/>
    </source>
</evidence>
<accession>A0A6L9U9U0</accession>
<proteinExistence type="predicted"/>
<dbReference type="Proteomes" id="UP000483035">
    <property type="component" value="Unassembled WGS sequence"/>
</dbReference>
<name>A0A6L9U9U0_9HYPH</name>
<reference evidence="1 2" key="1">
    <citation type="submission" date="2019-12" db="EMBL/GenBank/DDBJ databases">
        <title>Rhizobium genotypes associated with high levels of biological nitrogen fixation by grain legumes in a temperate-maritime cropping system.</title>
        <authorList>
            <person name="Maluk M."/>
            <person name="Francesc Ferrando Molina F."/>
            <person name="Lopez Del Egido L."/>
            <person name="Lafos M."/>
            <person name="Langarica-Fuentes A."/>
            <person name="Gebre Yohannes G."/>
            <person name="Young M.W."/>
            <person name="Martin P."/>
            <person name="Gantlett R."/>
            <person name="Kenicer G."/>
            <person name="Hawes C."/>
            <person name="Begg G.S."/>
            <person name="Quilliam R.S."/>
            <person name="Squire G.R."/>
            <person name="Poole P.S."/>
            <person name="Young P.W."/>
            <person name="Iannetta P.M."/>
            <person name="James E.K."/>
        </authorList>
    </citation>
    <scope>NUCLEOTIDE SEQUENCE [LARGE SCALE GENOMIC DNA]</scope>
    <source>
        <strain evidence="1 2">JHI1118</strain>
    </source>
</reference>
<dbReference type="AlphaFoldDB" id="A0A6L9U9U0"/>